<keyword evidence="1" id="KW-0472">Membrane</keyword>
<dbReference type="Proteomes" id="UP001301769">
    <property type="component" value="Unassembled WGS sequence"/>
</dbReference>
<dbReference type="AlphaFoldDB" id="A0AAN6Y8X8"/>
<accession>A0AAN6Y8X8</accession>
<sequence length="280" mass="31775">MKLAMTILNHKFGPDAHFRLAFANEAEVEYLPTAKKTFLFKDLDSGIWTVIMVKQGDRTAYTFDGLGELGNRELGDLHSNRHRLLTNYSESTLRLNRVHDLSVYSCFTTNATALLSLIWAEWTARGYNMGGQYMRDTPFGKMWVPHAATKTELSSVLILTPEGLKKLLNPRSDGPDYLEEWIQSGLVTDRHFGHRTVDDKSKASAVAKVLVVFQMLWVVVQCIARKVEGLPITLLETAVLIQIVYTFAAYFFWWHKPLDVTATITLPIGSHLKDLQKDLE</sequence>
<gene>
    <name evidence="2" type="ORF">QBC37DRAFT_373894</name>
</gene>
<feature type="transmembrane region" description="Helical" evidence="1">
    <location>
        <begin position="101"/>
        <end position="120"/>
    </location>
</feature>
<keyword evidence="1" id="KW-0812">Transmembrane</keyword>
<keyword evidence="3" id="KW-1185">Reference proteome</keyword>
<name>A0AAN6Y8X8_9PEZI</name>
<protein>
    <submittedName>
        <fullName evidence="2">Uncharacterized protein</fullName>
    </submittedName>
</protein>
<keyword evidence="1" id="KW-1133">Transmembrane helix</keyword>
<evidence type="ECO:0000313" key="2">
    <source>
        <dbReference type="EMBL" id="KAK4213515.1"/>
    </source>
</evidence>
<dbReference type="PANTHER" id="PTHR35043">
    <property type="entry name" value="TRANSCRIPTION FACTOR DOMAIN-CONTAINING PROTEIN"/>
    <property type="match status" value="1"/>
</dbReference>
<dbReference type="EMBL" id="MU858107">
    <property type="protein sequence ID" value="KAK4213515.1"/>
    <property type="molecule type" value="Genomic_DNA"/>
</dbReference>
<reference evidence="2" key="2">
    <citation type="submission" date="2023-05" db="EMBL/GenBank/DDBJ databases">
        <authorList>
            <consortium name="Lawrence Berkeley National Laboratory"/>
            <person name="Steindorff A."/>
            <person name="Hensen N."/>
            <person name="Bonometti L."/>
            <person name="Westerberg I."/>
            <person name="Brannstrom I.O."/>
            <person name="Guillou S."/>
            <person name="Cros-Aarteil S."/>
            <person name="Calhoun S."/>
            <person name="Haridas S."/>
            <person name="Kuo A."/>
            <person name="Mondo S."/>
            <person name="Pangilinan J."/>
            <person name="Riley R."/>
            <person name="Labutti K."/>
            <person name="Andreopoulos B."/>
            <person name="Lipzen A."/>
            <person name="Chen C."/>
            <person name="Yanf M."/>
            <person name="Daum C."/>
            <person name="Ng V."/>
            <person name="Clum A."/>
            <person name="Ohm R."/>
            <person name="Martin F."/>
            <person name="Silar P."/>
            <person name="Natvig D."/>
            <person name="Lalanne C."/>
            <person name="Gautier V."/>
            <person name="Ament-Velasquez S.L."/>
            <person name="Kruys A."/>
            <person name="Hutchinson M.I."/>
            <person name="Powell A.J."/>
            <person name="Barry K."/>
            <person name="Miller A.N."/>
            <person name="Grigoriev I.V."/>
            <person name="Debuchy R."/>
            <person name="Gladieux P."/>
            <person name="Thoren M.H."/>
            <person name="Johannesson H."/>
        </authorList>
    </citation>
    <scope>NUCLEOTIDE SEQUENCE</scope>
    <source>
        <strain evidence="2">PSN293</strain>
    </source>
</reference>
<organism evidence="2 3">
    <name type="scientific">Rhypophila decipiens</name>
    <dbReference type="NCBI Taxonomy" id="261697"/>
    <lineage>
        <taxon>Eukaryota</taxon>
        <taxon>Fungi</taxon>
        <taxon>Dikarya</taxon>
        <taxon>Ascomycota</taxon>
        <taxon>Pezizomycotina</taxon>
        <taxon>Sordariomycetes</taxon>
        <taxon>Sordariomycetidae</taxon>
        <taxon>Sordariales</taxon>
        <taxon>Naviculisporaceae</taxon>
        <taxon>Rhypophila</taxon>
    </lineage>
</organism>
<evidence type="ECO:0000313" key="3">
    <source>
        <dbReference type="Proteomes" id="UP001301769"/>
    </source>
</evidence>
<reference evidence="2" key="1">
    <citation type="journal article" date="2023" name="Mol. Phylogenet. Evol.">
        <title>Genome-scale phylogeny and comparative genomics of the fungal order Sordariales.</title>
        <authorList>
            <person name="Hensen N."/>
            <person name="Bonometti L."/>
            <person name="Westerberg I."/>
            <person name="Brannstrom I.O."/>
            <person name="Guillou S."/>
            <person name="Cros-Aarteil S."/>
            <person name="Calhoun S."/>
            <person name="Haridas S."/>
            <person name="Kuo A."/>
            <person name="Mondo S."/>
            <person name="Pangilinan J."/>
            <person name="Riley R."/>
            <person name="LaButti K."/>
            <person name="Andreopoulos B."/>
            <person name="Lipzen A."/>
            <person name="Chen C."/>
            <person name="Yan M."/>
            <person name="Daum C."/>
            <person name="Ng V."/>
            <person name="Clum A."/>
            <person name="Steindorff A."/>
            <person name="Ohm R.A."/>
            <person name="Martin F."/>
            <person name="Silar P."/>
            <person name="Natvig D.O."/>
            <person name="Lalanne C."/>
            <person name="Gautier V."/>
            <person name="Ament-Velasquez S.L."/>
            <person name="Kruys A."/>
            <person name="Hutchinson M.I."/>
            <person name="Powell A.J."/>
            <person name="Barry K."/>
            <person name="Miller A.N."/>
            <person name="Grigoriev I.V."/>
            <person name="Debuchy R."/>
            <person name="Gladieux P."/>
            <person name="Hiltunen Thoren M."/>
            <person name="Johannesson H."/>
        </authorList>
    </citation>
    <scope>NUCLEOTIDE SEQUENCE</scope>
    <source>
        <strain evidence="2">PSN293</strain>
    </source>
</reference>
<proteinExistence type="predicted"/>
<dbReference type="PANTHER" id="PTHR35043:SF8">
    <property type="entry name" value="DUF4220 DOMAIN-CONTAINING PROTEIN"/>
    <property type="match status" value="1"/>
</dbReference>
<feature type="transmembrane region" description="Helical" evidence="1">
    <location>
        <begin position="232"/>
        <end position="253"/>
    </location>
</feature>
<feature type="transmembrane region" description="Helical" evidence="1">
    <location>
        <begin position="203"/>
        <end position="220"/>
    </location>
</feature>
<comment type="caution">
    <text evidence="2">The sequence shown here is derived from an EMBL/GenBank/DDBJ whole genome shotgun (WGS) entry which is preliminary data.</text>
</comment>
<evidence type="ECO:0000256" key="1">
    <source>
        <dbReference type="SAM" id="Phobius"/>
    </source>
</evidence>